<protein>
    <submittedName>
        <fullName evidence="1">Uncharacterized protein</fullName>
    </submittedName>
</protein>
<sequence>MFGLSKNNGWYFPPYQLDIGQFGSPLVLGTRRCRFKSCYPDFVR</sequence>
<organism evidence="1">
    <name type="scientific">Siphoviridae sp. ctCIv11</name>
    <dbReference type="NCBI Taxonomy" id="2827806"/>
    <lineage>
        <taxon>Viruses</taxon>
        <taxon>Duplodnaviria</taxon>
        <taxon>Heunggongvirae</taxon>
        <taxon>Uroviricota</taxon>
        <taxon>Caudoviricetes</taxon>
    </lineage>
</organism>
<evidence type="ECO:0000313" key="1">
    <source>
        <dbReference type="EMBL" id="DAF45092.1"/>
    </source>
</evidence>
<dbReference type="EMBL" id="BK032513">
    <property type="protein sequence ID" value="DAF45092.1"/>
    <property type="molecule type" value="Genomic_DNA"/>
</dbReference>
<reference evidence="1" key="1">
    <citation type="journal article" date="2021" name="Proc. Natl. Acad. Sci. U.S.A.">
        <title>A Catalog of Tens of Thousands of Viruses from Human Metagenomes Reveals Hidden Associations with Chronic Diseases.</title>
        <authorList>
            <person name="Tisza M.J."/>
            <person name="Buck C.B."/>
        </authorList>
    </citation>
    <scope>NUCLEOTIDE SEQUENCE</scope>
    <source>
        <strain evidence="1">CtCIv11</strain>
    </source>
</reference>
<proteinExistence type="predicted"/>
<name>A0A8S5S249_9CAUD</name>
<accession>A0A8S5S249</accession>